<keyword evidence="3" id="KW-1185">Reference proteome</keyword>
<name>A0A833VP43_9POAL</name>
<dbReference type="EMBL" id="SWLB01000008">
    <property type="protein sequence ID" value="KAF3335430.1"/>
    <property type="molecule type" value="Genomic_DNA"/>
</dbReference>
<evidence type="ECO:0000313" key="3">
    <source>
        <dbReference type="Proteomes" id="UP000623129"/>
    </source>
</evidence>
<evidence type="ECO:0000256" key="1">
    <source>
        <dbReference type="SAM" id="Phobius"/>
    </source>
</evidence>
<keyword evidence="1" id="KW-0472">Membrane</keyword>
<protein>
    <submittedName>
        <fullName evidence="2">Uncharacterized protein</fullName>
    </submittedName>
</protein>
<evidence type="ECO:0000313" key="2">
    <source>
        <dbReference type="EMBL" id="KAF3335430.1"/>
    </source>
</evidence>
<dbReference type="Proteomes" id="UP000623129">
    <property type="component" value="Unassembled WGS sequence"/>
</dbReference>
<gene>
    <name evidence="2" type="ORF">FCM35_KLT19937</name>
</gene>
<keyword evidence="1" id="KW-0812">Transmembrane</keyword>
<keyword evidence="1" id="KW-1133">Transmembrane helix</keyword>
<reference evidence="2" key="1">
    <citation type="submission" date="2020-01" db="EMBL/GenBank/DDBJ databases">
        <title>Genome sequence of Kobresia littledalei, the first chromosome-level genome in the family Cyperaceae.</title>
        <authorList>
            <person name="Qu G."/>
        </authorList>
    </citation>
    <scope>NUCLEOTIDE SEQUENCE</scope>
    <source>
        <strain evidence="2">C.B.Clarke</strain>
        <tissue evidence="2">Leaf</tissue>
    </source>
</reference>
<sequence length="112" mass="13226">MVVLQASVFAFFIPFRWMRKGVISNPKLRERERRLAMNLILYLFFLFWFLGSFTKEPSNQTVKWQRLHLNGRVSSGEKIGRMANLTGLCHSPKNKGRWSPAAYIQLLLYYIK</sequence>
<proteinExistence type="predicted"/>
<accession>A0A833VP43</accession>
<feature type="transmembrane region" description="Helical" evidence="1">
    <location>
        <begin position="35"/>
        <end position="53"/>
    </location>
</feature>
<comment type="caution">
    <text evidence="2">The sequence shown here is derived from an EMBL/GenBank/DDBJ whole genome shotgun (WGS) entry which is preliminary data.</text>
</comment>
<organism evidence="2 3">
    <name type="scientific">Carex littledalei</name>
    <dbReference type="NCBI Taxonomy" id="544730"/>
    <lineage>
        <taxon>Eukaryota</taxon>
        <taxon>Viridiplantae</taxon>
        <taxon>Streptophyta</taxon>
        <taxon>Embryophyta</taxon>
        <taxon>Tracheophyta</taxon>
        <taxon>Spermatophyta</taxon>
        <taxon>Magnoliopsida</taxon>
        <taxon>Liliopsida</taxon>
        <taxon>Poales</taxon>
        <taxon>Cyperaceae</taxon>
        <taxon>Cyperoideae</taxon>
        <taxon>Cariceae</taxon>
        <taxon>Carex</taxon>
        <taxon>Carex subgen. Euthyceras</taxon>
    </lineage>
</organism>
<dbReference type="AlphaFoldDB" id="A0A833VP43"/>